<dbReference type="Proteomes" id="UP000425960">
    <property type="component" value="Chromosome"/>
</dbReference>
<reference evidence="1 2" key="1">
    <citation type="submission" date="2019-11" db="EMBL/GenBank/DDBJ databases">
        <title>Comparative genomics of hydrocarbon-degrading Desulfosarcina strains.</title>
        <authorList>
            <person name="Watanabe M."/>
            <person name="Kojima H."/>
            <person name="Fukui M."/>
        </authorList>
    </citation>
    <scope>NUCLEOTIDE SEQUENCE [LARGE SCALE GENOMIC DNA]</scope>
    <source>
        <strain evidence="1 2">28bB2T</strain>
    </source>
</reference>
<dbReference type="EMBL" id="AP021876">
    <property type="protein sequence ID" value="BBO80222.1"/>
    <property type="molecule type" value="Genomic_DNA"/>
</dbReference>
<protein>
    <submittedName>
        <fullName evidence="1">Uncharacterized protein</fullName>
    </submittedName>
</protein>
<evidence type="ECO:0000313" key="2">
    <source>
        <dbReference type="Proteomes" id="UP000425960"/>
    </source>
</evidence>
<dbReference type="RefSeq" id="WP_155321239.1">
    <property type="nucleotide sequence ID" value="NZ_AP021876.1"/>
</dbReference>
<accession>A0A5K7ZDY4</accession>
<dbReference type="KEGG" id="dov:DSCO28_07880"/>
<sequence>MTYDTALIAKSLEEAEAEIRALRVHNAVLLRHNRLFAQEYEKLKERFTEYKKMAAHLPPSFSLPEI</sequence>
<proteinExistence type="predicted"/>
<organism evidence="1 2">
    <name type="scientific">Desulfosarcina ovata subsp. sediminis</name>
    <dbReference type="NCBI Taxonomy" id="885957"/>
    <lineage>
        <taxon>Bacteria</taxon>
        <taxon>Pseudomonadati</taxon>
        <taxon>Thermodesulfobacteriota</taxon>
        <taxon>Desulfobacteria</taxon>
        <taxon>Desulfobacterales</taxon>
        <taxon>Desulfosarcinaceae</taxon>
        <taxon>Desulfosarcina</taxon>
    </lineage>
</organism>
<evidence type="ECO:0000313" key="1">
    <source>
        <dbReference type="EMBL" id="BBO80222.1"/>
    </source>
</evidence>
<name>A0A5K7ZDY4_9BACT</name>
<gene>
    <name evidence="1" type="ORF">DSCO28_07880</name>
</gene>
<dbReference type="AlphaFoldDB" id="A0A5K7ZDY4"/>